<dbReference type="SUPFAM" id="SSF140731">
    <property type="entry name" value="PA2201 C-terminal domain-like"/>
    <property type="match status" value="1"/>
</dbReference>
<proteinExistence type="predicted"/>
<dbReference type="Gene3D" id="1.10.3920.10">
    <property type="entry name" value="PA2201 C-terminal domain-like"/>
    <property type="match status" value="1"/>
</dbReference>
<protein>
    <recommendedName>
        <fullName evidence="5">DUF1911 domain-containing protein</fullName>
    </recommendedName>
</protein>
<evidence type="ECO:0000313" key="4">
    <source>
        <dbReference type="Proteomes" id="UP000220702"/>
    </source>
</evidence>
<feature type="domain" description="PoNi C-terminal" evidence="2">
    <location>
        <begin position="133"/>
        <end position="240"/>
    </location>
</feature>
<feature type="domain" description="PoNi N-terminal" evidence="1">
    <location>
        <begin position="2"/>
        <end position="125"/>
    </location>
</feature>
<dbReference type="Proteomes" id="UP000220702">
    <property type="component" value="Unassembled WGS sequence"/>
</dbReference>
<dbReference type="InterPro" id="IPR015025">
    <property type="entry name" value="PoNi_C"/>
</dbReference>
<dbReference type="AlphaFoldDB" id="A0A9X6Y8E9"/>
<dbReference type="Pfam" id="PF08929">
    <property type="entry name" value="PoNi_C"/>
    <property type="match status" value="1"/>
</dbReference>
<dbReference type="RefSeq" id="WP_098902480.1">
    <property type="nucleotide sequence ID" value="NZ_NVNL01000052.1"/>
</dbReference>
<gene>
    <name evidence="3" type="ORF">CON71_25450</name>
</gene>
<evidence type="ECO:0000259" key="1">
    <source>
        <dbReference type="Pfam" id="PF08928"/>
    </source>
</evidence>
<evidence type="ECO:0008006" key="5">
    <source>
        <dbReference type="Google" id="ProtNLM"/>
    </source>
</evidence>
<dbReference type="InterPro" id="IPR015024">
    <property type="entry name" value="PoNi_N"/>
</dbReference>
<organism evidence="3 4">
    <name type="scientific">Bacillus thuringiensis</name>
    <dbReference type="NCBI Taxonomy" id="1428"/>
    <lineage>
        <taxon>Bacteria</taxon>
        <taxon>Bacillati</taxon>
        <taxon>Bacillota</taxon>
        <taxon>Bacilli</taxon>
        <taxon>Bacillales</taxon>
        <taxon>Bacillaceae</taxon>
        <taxon>Bacillus</taxon>
        <taxon>Bacillus cereus group</taxon>
    </lineage>
</organism>
<evidence type="ECO:0000313" key="3">
    <source>
        <dbReference type="EMBL" id="PEA87229.1"/>
    </source>
</evidence>
<accession>A0A9X6Y8E9</accession>
<comment type="caution">
    <text evidence="3">The sequence shown here is derived from an EMBL/GenBank/DDBJ whole genome shotgun (WGS) entry which is preliminary data.</text>
</comment>
<evidence type="ECO:0000259" key="2">
    <source>
        <dbReference type="Pfam" id="PF08929"/>
    </source>
</evidence>
<reference evidence="3 4" key="1">
    <citation type="submission" date="2017-09" db="EMBL/GenBank/DDBJ databases">
        <title>Large-scale bioinformatics analysis of Bacillus genomes uncovers conserved roles of natural products in bacterial physiology.</title>
        <authorList>
            <consortium name="Agbiome Team Llc"/>
            <person name="Bleich R.M."/>
            <person name="Grubbs K.J."/>
            <person name="Santa Maria K.C."/>
            <person name="Allen S.E."/>
            <person name="Farag S."/>
            <person name="Shank E.A."/>
            <person name="Bowers A."/>
        </authorList>
    </citation>
    <scope>NUCLEOTIDE SEQUENCE [LARGE SCALE GENOMIC DNA]</scope>
    <source>
        <strain evidence="3 4">AFS089089</strain>
    </source>
</reference>
<dbReference type="EMBL" id="NVNL01000052">
    <property type="protein sequence ID" value="PEA87229.1"/>
    <property type="molecule type" value="Genomic_DNA"/>
</dbReference>
<dbReference type="Pfam" id="PF08928">
    <property type="entry name" value="PoNi_N"/>
    <property type="match status" value="1"/>
</dbReference>
<sequence length="417" mass="49664">MRDPLCIEEKCREGIEYNKEFIEENREEIKSFEEDERNGIQRKAKDNKSLIEGRYLLNFNYELEDINAKYSLGEAIHTIEGDFDNALIDLRHIGKKEVGYLNLIWMISLGILLETEKKNLVSLAKLVEKENMNDAVIDFLLCASDIGYTKMTNRYYKENPYAKTREIIELAQTDKKEASKRLQTYMEKEWFRGHYDYEWKNAHKEPGYVGYWSFETAALAKILEMDDTSLKDNNHYPYDLAHYKKSMKFKHINLNEYLVRTSIEQEEEKEWQEGIENNPALENIIPPKWHSLVNELIHDYKNMDDSSFYEKYKKTIGIGQVWFLPQEYEEENEQKNLLGSLIVFALTVRDYILQLDYKEDLEDYIDNLKNFWNVSETKLVQFMLENDQNYYAWVPKEASIPNMYEVKIESVDVEEVL</sequence>
<dbReference type="InterPro" id="IPR028983">
    <property type="entry name" value="PA2201-like_C"/>
</dbReference>
<name>A0A9X6Y8E9_BACTU</name>